<dbReference type="EMBL" id="CALNXI010000413">
    <property type="protein sequence ID" value="CAH3026612.1"/>
    <property type="molecule type" value="Genomic_DNA"/>
</dbReference>
<proteinExistence type="predicted"/>
<dbReference type="PANTHER" id="PTHR11161">
    <property type="entry name" value="O-ACYLTRANSFERASE"/>
    <property type="match status" value="1"/>
</dbReference>
<feature type="transmembrane region" description="Helical" evidence="1">
    <location>
        <begin position="438"/>
        <end position="459"/>
    </location>
</feature>
<evidence type="ECO:0000256" key="1">
    <source>
        <dbReference type="SAM" id="Phobius"/>
    </source>
</evidence>
<name>A0ABN8MDU0_9CNID</name>
<keyword evidence="5" id="KW-1185">Reference proteome</keyword>
<feature type="transmembrane region" description="Helical" evidence="1">
    <location>
        <begin position="661"/>
        <end position="682"/>
    </location>
</feature>
<dbReference type="Pfam" id="PF20146">
    <property type="entry name" value="NRF"/>
    <property type="match status" value="1"/>
</dbReference>
<dbReference type="InterPro" id="IPR006621">
    <property type="entry name" value="Nose-resist-to-fluoxetine_N"/>
</dbReference>
<feature type="transmembrane region" description="Helical" evidence="1">
    <location>
        <begin position="374"/>
        <end position="391"/>
    </location>
</feature>
<feature type="transmembrane region" description="Helical" evidence="1">
    <location>
        <begin position="289"/>
        <end position="308"/>
    </location>
</feature>
<dbReference type="PANTHER" id="PTHR11161:SF0">
    <property type="entry name" value="O-ACYLTRANSFERASE LIKE PROTEIN"/>
    <property type="match status" value="1"/>
</dbReference>
<dbReference type="InterPro" id="IPR052728">
    <property type="entry name" value="O2_lipid_transport_reg"/>
</dbReference>
<feature type="transmembrane region" description="Helical" evidence="1">
    <location>
        <begin position="548"/>
        <end position="570"/>
    </location>
</feature>
<feature type="transmembrane region" description="Helical" evidence="1">
    <location>
        <begin position="590"/>
        <end position="611"/>
    </location>
</feature>
<dbReference type="Pfam" id="PF01757">
    <property type="entry name" value="Acyl_transf_3"/>
    <property type="match status" value="1"/>
</dbReference>
<dbReference type="SMART" id="SM00703">
    <property type="entry name" value="NRF"/>
    <property type="match status" value="1"/>
</dbReference>
<feature type="chain" id="PRO_5045076031" description="Nose resistant-to-fluoxetine protein N-terminal domain-containing protein" evidence="2">
    <location>
        <begin position="33"/>
        <end position="698"/>
    </location>
</feature>
<reference evidence="4 5" key="1">
    <citation type="submission" date="2022-05" db="EMBL/GenBank/DDBJ databases">
        <authorList>
            <consortium name="Genoscope - CEA"/>
            <person name="William W."/>
        </authorList>
    </citation>
    <scope>NUCLEOTIDE SEQUENCE [LARGE SCALE GENOMIC DNA]</scope>
</reference>
<evidence type="ECO:0000313" key="4">
    <source>
        <dbReference type="EMBL" id="CAH3026612.1"/>
    </source>
</evidence>
<keyword evidence="2" id="KW-0732">Signal</keyword>
<feature type="transmembrane region" description="Helical" evidence="1">
    <location>
        <begin position="328"/>
        <end position="354"/>
    </location>
</feature>
<feature type="transmembrane region" description="Helical" evidence="1">
    <location>
        <begin position="180"/>
        <end position="204"/>
    </location>
</feature>
<feature type="transmembrane region" description="Helical" evidence="1">
    <location>
        <begin position="517"/>
        <end position="536"/>
    </location>
</feature>
<organism evidence="4 5">
    <name type="scientific">Porites evermanni</name>
    <dbReference type="NCBI Taxonomy" id="104178"/>
    <lineage>
        <taxon>Eukaryota</taxon>
        <taxon>Metazoa</taxon>
        <taxon>Cnidaria</taxon>
        <taxon>Anthozoa</taxon>
        <taxon>Hexacorallia</taxon>
        <taxon>Scleractinia</taxon>
        <taxon>Fungiina</taxon>
        <taxon>Poritidae</taxon>
        <taxon>Porites</taxon>
    </lineage>
</organism>
<evidence type="ECO:0000313" key="5">
    <source>
        <dbReference type="Proteomes" id="UP001159427"/>
    </source>
</evidence>
<feature type="signal peptide" evidence="2">
    <location>
        <begin position="1"/>
        <end position="32"/>
    </location>
</feature>
<feature type="domain" description="Nose resistant-to-fluoxetine protein N-terminal" evidence="3">
    <location>
        <begin position="54"/>
        <end position="170"/>
    </location>
</feature>
<dbReference type="Proteomes" id="UP001159427">
    <property type="component" value="Unassembled WGS sequence"/>
</dbReference>
<evidence type="ECO:0000256" key="2">
    <source>
        <dbReference type="SAM" id="SignalP"/>
    </source>
</evidence>
<comment type="caution">
    <text evidence="4">The sequence shown here is derived from an EMBL/GenBank/DDBJ whole genome shotgun (WGS) entry which is preliminary data.</text>
</comment>
<feature type="transmembrane region" description="Helical" evidence="1">
    <location>
        <begin position="632"/>
        <end position="655"/>
    </location>
</feature>
<protein>
    <recommendedName>
        <fullName evidence="3">Nose resistant-to-fluoxetine protein N-terminal domain-containing protein</fullName>
    </recommendedName>
</protein>
<accession>A0ABN8MDU0</accession>
<keyword evidence="1" id="KW-0472">Membrane</keyword>
<gene>
    <name evidence="4" type="ORF">PEVE_00029526</name>
</gene>
<keyword evidence="1" id="KW-1133">Transmembrane helix</keyword>
<evidence type="ECO:0000259" key="3">
    <source>
        <dbReference type="SMART" id="SM00703"/>
    </source>
</evidence>
<keyword evidence="1" id="KW-0812">Transmembrane</keyword>
<feature type="transmembrane region" description="Helical" evidence="1">
    <location>
        <begin position="466"/>
        <end position="489"/>
    </location>
</feature>
<sequence length="698" mass="78822">MMATTFLERSSSFTFICRTVAWLFLLLSHCEARYPSAVHQSLDRNDTISNSTVSLECLEAWKTAMANQSFAYIDGMGKPQSGFRLGNFAWLGSYSECMNLTEAQYCLAGVKITIPPGNQSIPIQWGFCAPQSCSEDDITNRLAMIFNWTLNILQLNNKPLFPGFDSADKKYVHCAKPSTYSGGVIATITLCGVILSLCAIGTFWDILTDCMKPHLESAVNKNEGFMPVEQDSVARIGDSSSIPILVNTEKSGWGRKLIKFIQCFSLIKNTSLIMDTTIKPGAITSINGVRVLSMWWVILGHVFIWQLIGGNVSNLAVAIPNLLTRFSFQAIANAFFSVDSFFFLSGLLVSYLSFRQMDRAKGRLPLFKFYFHRFWRRVLTPTYMFVLLFYAKMTGFLGEGPLWYQEQRNPACDKYWWTNLLYINNFWPKGLQSECMNWSWYLANDMQFYIISPIILLAAERFGKRGFLITFAALLLGHFITTAVILGHYNLDPLLMGGGENPNVNQGDINFSDLVYIKPYCRIGPYLVGMGLGYLLHLQKGSTRKPHWIVMLVGWCVAIFFALSVVYGPYRAFKKNPVPFTKFENVLYGTFSRFAWGLALAWVTYACHLGFGGLVDKILSASFWIPLSRLTYTAYLVHPIVLFVFFGSFETVLAYSDIHLGFYFAGGVTISYAVAFIVSVCVEVPTLQLEKLIFNRDR</sequence>
<dbReference type="InterPro" id="IPR002656">
    <property type="entry name" value="Acyl_transf_3_dom"/>
</dbReference>